<dbReference type="PIRSF" id="PIRSF026426">
    <property type="entry name" value="DUF1499"/>
    <property type="match status" value="1"/>
</dbReference>
<dbReference type="InterPro" id="IPR010865">
    <property type="entry name" value="DUF1499"/>
</dbReference>
<proteinExistence type="predicted"/>
<dbReference type="PANTHER" id="PTHR34801">
    <property type="entry name" value="EXPRESSED PROTEIN"/>
    <property type="match status" value="1"/>
</dbReference>
<keyword evidence="2" id="KW-1185">Reference proteome</keyword>
<sequence length="145" mass="16166">MDTRMKITALFLMIALTGCTGKPPENLGVVRGKLSPCPESPNCVSSRSTDETHQIAPLKATLEDVRQALLKMKRVRIITENDTYIHAEFTSAVMRFVDDAEFLYDPDARLVHVRSASRLGRSDFGVNRKHIEAIRASLKTSPPAR</sequence>
<dbReference type="Pfam" id="PF07386">
    <property type="entry name" value="DUF1499"/>
    <property type="match status" value="1"/>
</dbReference>
<dbReference type="PANTHER" id="PTHR34801:SF6">
    <property type="entry name" value="SLL1620 PROTEIN"/>
    <property type="match status" value="1"/>
</dbReference>
<dbReference type="OrthoDB" id="9793534at2"/>
<evidence type="ECO:0000313" key="2">
    <source>
        <dbReference type="Proteomes" id="UP000288096"/>
    </source>
</evidence>
<protein>
    <recommendedName>
        <fullName evidence="3">DUF1499 domain-containing protein</fullName>
    </recommendedName>
</protein>
<reference evidence="2" key="2">
    <citation type="submission" date="2019-01" db="EMBL/GenBank/DDBJ databases">
        <title>Genome sequence of Desulfonema ishimotonii strain Tokyo 01.</title>
        <authorList>
            <person name="Fukui M."/>
        </authorList>
    </citation>
    <scope>NUCLEOTIDE SEQUENCE [LARGE SCALE GENOMIC DNA]</scope>
    <source>
        <strain evidence="2">Tokyo 01</strain>
    </source>
</reference>
<gene>
    <name evidence="1" type="ORF">DENIS_0780</name>
</gene>
<reference evidence="2" key="1">
    <citation type="submission" date="2017-11" db="EMBL/GenBank/DDBJ databases">
        <authorList>
            <person name="Watanabe M."/>
            <person name="Kojima H."/>
        </authorList>
    </citation>
    <scope>NUCLEOTIDE SEQUENCE [LARGE SCALE GENOMIC DNA]</scope>
    <source>
        <strain evidence="2">Tokyo 01</strain>
    </source>
</reference>
<name>A0A401FS97_9BACT</name>
<evidence type="ECO:0000313" key="1">
    <source>
        <dbReference type="EMBL" id="GBC59839.1"/>
    </source>
</evidence>
<comment type="caution">
    <text evidence="1">The sequence shown here is derived from an EMBL/GenBank/DDBJ whole genome shotgun (WGS) entry which is preliminary data.</text>
</comment>
<evidence type="ECO:0008006" key="3">
    <source>
        <dbReference type="Google" id="ProtNLM"/>
    </source>
</evidence>
<organism evidence="1 2">
    <name type="scientific">Desulfonema ishimotonii</name>
    <dbReference type="NCBI Taxonomy" id="45657"/>
    <lineage>
        <taxon>Bacteria</taxon>
        <taxon>Pseudomonadati</taxon>
        <taxon>Thermodesulfobacteriota</taxon>
        <taxon>Desulfobacteria</taxon>
        <taxon>Desulfobacterales</taxon>
        <taxon>Desulfococcaceae</taxon>
        <taxon>Desulfonema</taxon>
    </lineage>
</organism>
<accession>A0A401FS97</accession>
<dbReference type="EMBL" id="BEXT01000001">
    <property type="protein sequence ID" value="GBC59839.1"/>
    <property type="molecule type" value="Genomic_DNA"/>
</dbReference>
<dbReference type="RefSeq" id="WP_124327316.1">
    <property type="nucleotide sequence ID" value="NZ_BEXT01000001.1"/>
</dbReference>
<dbReference type="AlphaFoldDB" id="A0A401FS97"/>
<dbReference type="PROSITE" id="PS51257">
    <property type="entry name" value="PROKAR_LIPOPROTEIN"/>
    <property type="match status" value="1"/>
</dbReference>
<dbReference type="Proteomes" id="UP000288096">
    <property type="component" value="Unassembled WGS sequence"/>
</dbReference>